<dbReference type="AlphaFoldDB" id="J3M507"/>
<sequence>MILAVRQPILFIFIIKIQFFLYVELKYSYTVYFADFLTYFNASTNASLLHVLCYPHSCILYV</sequence>
<dbReference type="HOGENOM" id="CLU_2907705_0_0_1"/>
<accession>J3M507</accession>
<dbReference type="Proteomes" id="UP000006038">
    <property type="component" value="Chromosome 5"/>
</dbReference>
<feature type="transmembrane region" description="Helical" evidence="1">
    <location>
        <begin position="6"/>
        <end position="23"/>
    </location>
</feature>
<evidence type="ECO:0000313" key="3">
    <source>
        <dbReference type="Proteomes" id="UP000006038"/>
    </source>
</evidence>
<dbReference type="Gramene" id="OB05G16810.1">
    <property type="protein sequence ID" value="OB05G16810.1"/>
    <property type="gene ID" value="OB05G16810"/>
</dbReference>
<organism evidence="2">
    <name type="scientific">Oryza brachyantha</name>
    <name type="common">malo sina</name>
    <dbReference type="NCBI Taxonomy" id="4533"/>
    <lineage>
        <taxon>Eukaryota</taxon>
        <taxon>Viridiplantae</taxon>
        <taxon>Streptophyta</taxon>
        <taxon>Embryophyta</taxon>
        <taxon>Tracheophyta</taxon>
        <taxon>Spermatophyta</taxon>
        <taxon>Magnoliopsida</taxon>
        <taxon>Liliopsida</taxon>
        <taxon>Poales</taxon>
        <taxon>Poaceae</taxon>
        <taxon>BOP clade</taxon>
        <taxon>Oryzoideae</taxon>
        <taxon>Oryzeae</taxon>
        <taxon>Oryzinae</taxon>
        <taxon>Oryza</taxon>
    </lineage>
</organism>
<keyword evidence="1" id="KW-0812">Transmembrane</keyword>
<dbReference type="EnsemblPlants" id="OB05G16810.1">
    <property type="protein sequence ID" value="OB05G16810.1"/>
    <property type="gene ID" value="OB05G16810"/>
</dbReference>
<protein>
    <submittedName>
        <fullName evidence="2">Uncharacterized protein</fullName>
    </submittedName>
</protein>
<proteinExistence type="predicted"/>
<keyword evidence="3" id="KW-1185">Reference proteome</keyword>
<reference evidence="2" key="1">
    <citation type="journal article" date="2013" name="Nat. Commun.">
        <title>Whole-genome sequencing of Oryza brachyantha reveals mechanisms underlying Oryza genome evolution.</title>
        <authorList>
            <person name="Chen J."/>
            <person name="Huang Q."/>
            <person name="Gao D."/>
            <person name="Wang J."/>
            <person name="Lang Y."/>
            <person name="Liu T."/>
            <person name="Li B."/>
            <person name="Bai Z."/>
            <person name="Luis Goicoechea J."/>
            <person name="Liang C."/>
            <person name="Chen C."/>
            <person name="Zhang W."/>
            <person name="Sun S."/>
            <person name="Liao Y."/>
            <person name="Zhang X."/>
            <person name="Yang L."/>
            <person name="Song C."/>
            <person name="Wang M."/>
            <person name="Shi J."/>
            <person name="Liu G."/>
            <person name="Liu J."/>
            <person name="Zhou H."/>
            <person name="Zhou W."/>
            <person name="Yu Q."/>
            <person name="An N."/>
            <person name="Chen Y."/>
            <person name="Cai Q."/>
            <person name="Wang B."/>
            <person name="Liu B."/>
            <person name="Min J."/>
            <person name="Huang Y."/>
            <person name="Wu H."/>
            <person name="Li Z."/>
            <person name="Zhang Y."/>
            <person name="Yin Y."/>
            <person name="Song W."/>
            <person name="Jiang J."/>
            <person name="Jackson S.A."/>
            <person name="Wing R.A."/>
            <person name="Wang J."/>
            <person name="Chen M."/>
        </authorList>
    </citation>
    <scope>NUCLEOTIDE SEQUENCE [LARGE SCALE GENOMIC DNA]</scope>
    <source>
        <strain evidence="2">cv. IRGC 101232</strain>
    </source>
</reference>
<reference evidence="2" key="2">
    <citation type="submission" date="2013-04" db="UniProtKB">
        <authorList>
            <consortium name="EnsemblPlants"/>
        </authorList>
    </citation>
    <scope>IDENTIFICATION</scope>
</reference>
<keyword evidence="1" id="KW-0472">Membrane</keyword>
<name>J3M507_ORYBR</name>
<keyword evidence="1" id="KW-1133">Transmembrane helix</keyword>
<evidence type="ECO:0000256" key="1">
    <source>
        <dbReference type="SAM" id="Phobius"/>
    </source>
</evidence>
<evidence type="ECO:0000313" key="2">
    <source>
        <dbReference type="EnsemblPlants" id="OB05G16810.1"/>
    </source>
</evidence>